<evidence type="ECO:0000259" key="4">
    <source>
        <dbReference type="Pfam" id="PF00082"/>
    </source>
</evidence>
<comment type="caution">
    <text evidence="5">The sequence shown here is derived from an EMBL/GenBank/DDBJ whole genome shotgun (WGS) entry which is preliminary data.</text>
</comment>
<evidence type="ECO:0000313" key="6">
    <source>
        <dbReference type="Proteomes" id="UP001054889"/>
    </source>
</evidence>
<dbReference type="InterPro" id="IPR036852">
    <property type="entry name" value="Peptidase_S8/S53_dom_sf"/>
</dbReference>
<evidence type="ECO:0000256" key="3">
    <source>
        <dbReference type="PROSITE-ProRule" id="PRU01240"/>
    </source>
</evidence>
<dbReference type="EMBL" id="BQKI01000007">
    <property type="protein sequence ID" value="GJM99203.1"/>
    <property type="molecule type" value="Genomic_DNA"/>
</dbReference>
<dbReference type="SUPFAM" id="SSF52743">
    <property type="entry name" value="Subtilisin-like"/>
    <property type="match status" value="1"/>
</dbReference>
<dbReference type="Pfam" id="PF00082">
    <property type="entry name" value="Peptidase_S8"/>
    <property type="match status" value="1"/>
</dbReference>
<comment type="similarity">
    <text evidence="1 3">Belongs to the peptidase S8 family.</text>
</comment>
<evidence type="ECO:0000256" key="2">
    <source>
        <dbReference type="ARBA" id="ARBA00022729"/>
    </source>
</evidence>
<organism evidence="5 6">
    <name type="scientific">Eleusine coracana subsp. coracana</name>
    <dbReference type="NCBI Taxonomy" id="191504"/>
    <lineage>
        <taxon>Eukaryota</taxon>
        <taxon>Viridiplantae</taxon>
        <taxon>Streptophyta</taxon>
        <taxon>Embryophyta</taxon>
        <taxon>Tracheophyta</taxon>
        <taxon>Spermatophyta</taxon>
        <taxon>Magnoliopsida</taxon>
        <taxon>Liliopsida</taxon>
        <taxon>Poales</taxon>
        <taxon>Poaceae</taxon>
        <taxon>PACMAD clade</taxon>
        <taxon>Chloridoideae</taxon>
        <taxon>Cynodonteae</taxon>
        <taxon>Eleusininae</taxon>
        <taxon>Eleusine</taxon>
    </lineage>
</organism>
<proteinExistence type="inferred from homology"/>
<comment type="caution">
    <text evidence="3">Lacks conserved residue(s) required for the propagation of feature annotation.</text>
</comment>
<feature type="domain" description="Peptidase S8/S53" evidence="4">
    <location>
        <begin position="25"/>
        <end position="95"/>
    </location>
</feature>
<dbReference type="AlphaFoldDB" id="A0AAV5CL49"/>
<name>A0AAV5CL49_ELECO</name>
<keyword evidence="2" id="KW-0732">Signal</keyword>
<evidence type="ECO:0000313" key="5">
    <source>
        <dbReference type="EMBL" id="GJM99203.1"/>
    </source>
</evidence>
<reference evidence="5" key="2">
    <citation type="submission" date="2021-12" db="EMBL/GenBank/DDBJ databases">
        <title>Resequencing data analysis of finger millet.</title>
        <authorList>
            <person name="Hatakeyama M."/>
            <person name="Aluri S."/>
            <person name="Balachadran M.T."/>
            <person name="Sivarajan S.R."/>
            <person name="Poveda L."/>
            <person name="Shimizu-Inatsugi R."/>
            <person name="Schlapbach R."/>
            <person name="Sreeman S.M."/>
            <person name="Shimizu K.K."/>
        </authorList>
    </citation>
    <scope>NUCLEOTIDE SEQUENCE</scope>
</reference>
<sequence length="115" mass="11587">MATARSRRARRRGAQSPAPAFWAAASGIAPLAQLAVYEVCSGGNNRSCEDADVLAGIDAALSDGADVLSLSLGGASKPFHHDPVAIGAFAAVKKGVLGTSFAASPSHPYPRAGRA</sequence>
<dbReference type="Proteomes" id="UP001054889">
    <property type="component" value="Unassembled WGS sequence"/>
</dbReference>
<dbReference type="GO" id="GO:0004252">
    <property type="term" value="F:serine-type endopeptidase activity"/>
    <property type="evidence" value="ECO:0007669"/>
    <property type="project" value="InterPro"/>
</dbReference>
<protein>
    <recommendedName>
        <fullName evidence="4">Peptidase S8/S53 domain-containing protein</fullName>
    </recommendedName>
</protein>
<dbReference type="GO" id="GO:0006508">
    <property type="term" value="P:proteolysis"/>
    <property type="evidence" value="ECO:0007669"/>
    <property type="project" value="InterPro"/>
</dbReference>
<reference evidence="5" key="1">
    <citation type="journal article" date="2018" name="DNA Res.">
        <title>Multiple hybrid de novo genome assembly of finger millet, an orphan allotetraploid crop.</title>
        <authorList>
            <person name="Hatakeyama M."/>
            <person name="Aluri S."/>
            <person name="Balachadran M.T."/>
            <person name="Sivarajan S.R."/>
            <person name="Patrignani A."/>
            <person name="Gruter S."/>
            <person name="Poveda L."/>
            <person name="Shimizu-Inatsugi R."/>
            <person name="Baeten J."/>
            <person name="Francoijs K.J."/>
            <person name="Nataraja K.N."/>
            <person name="Reddy Y.A.N."/>
            <person name="Phadnis S."/>
            <person name="Ravikumar R.L."/>
            <person name="Schlapbach R."/>
            <person name="Sreeman S.M."/>
            <person name="Shimizu K.K."/>
        </authorList>
    </citation>
    <scope>NUCLEOTIDE SEQUENCE</scope>
</reference>
<dbReference type="PANTHER" id="PTHR10795">
    <property type="entry name" value="PROPROTEIN CONVERTASE SUBTILISIN/KEXIN"/>
    <property type="match status" value="1"/>
</dbReference>
<dbReference type="InterPro" id="IPR000209">
    <property type="entry name" value="Peptidase_S8/S53_dom"/>
</dbReference>
<gene>
    <name evidence="5" type="primary">ga16285</name>
    <name evidence="5" type="ORF">PR202_ga16285</name>
</gene>
<accession>A0AAV5CL49</accession>
<dbReference type="PROSITE" id="PS51892">
    <property type="entry name" value="SUBTILASE"/>
    <property type="match status" value="1"/>
</dbReference>
<dbReference type="Gene3D" id="3.40.50.200">
    <property type="entry name" value="Peptidase S8/S53 domain"/>
    <property type="match status" value="1"/>
</dbReference>
<keyword evidence="6" id="KW-1185">Reference proteome</keyword>
<dbReference type="InterPro" id="IPR045051">
    <property type="entry name" value="SBT"/>
</dbReference>
<evidence type="ECO:0000256" key="1">
    <source>
        <dbReference type="ARBA" id="ARBA00011073"/>
    </source>
</evidence>